<comment type="caution">
    <text evidence="4">The sequence shown here is derived from an EMBL/GenBank/DDBJ whole genome shotgun (WGS) entry which is preliminary data.</text>
</comment>
<organism evidence="4 5">
    <name type="scientific">Caldovatus sediminis</name>
    <dbReference type="NCBI Taxonomy" id="2041189"/>
    <lineage>
        <taxon>Bacteria</taxon>
        <taxon>Pseudomonadati</taxon>
        <taxon>Pseudomonadota</taxon>
        <taxon>Alphaproteobacteria</taxon>
        <taxon>Acetobacterales</taxon>
        <taxon>Roseomonadaceae</taxon>
        <taxon>Caldovatus</taxon>
    </lineage>
</organism>
<evidence type="ECO:0000313" key="5">
    <source>
        <dbReference type="Proteomes" id="UP000597507"/>
    </source>
</evidence>
<name>A0A8J2Z7G4_9PROT</name>
<evidence type="ECO:0000313" key="4">
    <source>
        <dbReference type="EMBL" id="GGG18029.1"/>
    </source>
</evidence>
<feature type="compositionally biased region" description="Low complexity" evidence="1">
    <location>
        <begin position="26"/>
        <end position="41"/>
    </location>
</feature>
<evidence type="ECO:0000256" key="1">
    <source>
        <dbReference type="SAM" id="MobiDB-lite"/>
    </source>
</evidence>
<keyword evidence="2" id="KW-0732">Signal</keyword>
<gene>
    <name evidence="4" type="ORF">GCM10010964_02840</name>
</gene>
<sequence>MIRRTAAALGVVAALAAASAPALAQQQQQQQQQQAPAWAQGRPPEMAGSRLAPHAPRLTVTPPDQVPVSALRVPSGFRVELWAHGLPGARMMALGQNGTVFVGTRVIGRVYAVTDEGGQRRVRTIAERLTQPNGVAFRDGSLYVIAINRVLRYDGIEGRLDDPGTPVELTAAFNLPPDEHHGWKFAAFSPDGRLTMNIGVPCNICEFDRDRYALIVSFRPDGSDRRIEARGIRNSVGFDWHPVTRELWATNNGRDWAGNDVPPDTLHRIRRPGEDHGFPFCVGDWNDPAVPRRNCSEFVQPAASLGPHVAALGMRFYTGAMFPEQYRNQIFIARRGSWNREQLIGYDVVVARLDAQGNVTGIEPFLTGLLDQANDRFLGRPVDVLQLRDGSLLVSDEQNGAIYRISRAQ</sequence>
<dbReference type="SUPFAM" id="SSF50952">
    <property type="entry name" value="Soluble quinoprotein glucose dehydrogenase"/>
    <property type="match status" value="1"/>
</dbReference>
<evidence type="ECO:0000256" key="2">
    <source>
        <dbReference type="SAM" id="SignalP"/>
    </source>
</evidence>
<dbReference type="RefSeq" id="WP_188897668.1">
    <property type="nucleotide sequence ID" value="NZ_BMKS01000001.1"/>
</dbReference>
<feature type="chain" id="PRO_5035265434" evidence="2">
    <location>
        <begin position="25"/>
        <end position="409"/>
    </location>
</feature>
<dbReference type="EMBL" id="BMKS01000001">
    <property type="protein sequence ID" value="GGG18029.1"/>
    <property type="molecule type" value="Genomic_DNA"/>
</dbReference>
<dbReference type="Gene3D" id="2.120.10.30">
    <property type="entry name" value="TolB, C-terminal domain"/>
    <property type="match status" value="1"/>
</dbReference>
<reference evidence="4 5" key="1">
    <citation type="journal article" date="2014" name="Int. J. Syst. Evol. Microbiol.">
        <title>Complete genome sequence of Corynebacterium casei LMG S-19264T (=DSM 44701T), isolated from a smear-ripened cheese.</title>
        <authorList>
            <consortium name="US DOE Joint Genome Institute (JGI-PGF)"/>
            <person name="Walter F."/>
            <person name="Albersmeier A."/>
            <person name="Kalinowski J."/>
            <person name="Ruckert C."/>
        </authorList>
    </citation>
    <scope>NUCLEOTIDE SEQUENCE [LARGE SCALE GENOMIC DNA]</scope>
    <source>
        <strain evidence="4 5">CGMCC 1.16330</strain>
    </source>
</reference>
<proteinExistence type="predicted"/>
<protein>
    <submittedName>
        <fullName evidence="4">Sorbosone dehydrogenase</fullName>
    </submittedName>
</protein>
<accession>A0A8J2Z7G4</accession>
<dbReference type="PANTHER" id="PTHR33546">
    <property type="entry name" value="LARGE, MULTIFUNCTIONAL SECRETED PROTEIN-RELATED"/>
    <property type="match status" value="1"/>
</dbReference>
<feature type="region of interest" description="Disordered" evidence="1">
    <location>
        <begin position="26"/>
        <end position="65"/>
    </location>
</feature>
<feature type="domain" description="Pyrroloquinoline quinone-dependent pyranose dehydrogenase beta-propeller" evidence="3">
    <location>
        <begin position="226"/>
        <end position="407"/>
    </location>
</feature>
<keyword evidence="5" id="KW-1185">Reference proteome</keyword>
<dbReference type="InterPro" id="IPR011042">
    <property type="entry name" value="6-blade_b-propeller_TolB-like"/>
</dbReference>
<dbReference type="Proteomes" id="UP000597507">
    <property type="component" value="Unassembled WGS sequence"/>
</dbReference>
<evidence type="ECO:0000259" key="3">
    <source>
        <dbReference type="Pfam" id="PF22807"/>
    </source>
</evidence>
<dbReference type="InterPro" id="IPR054539">
    <property type="entry name" value="Beta-prop_PDH"/>
</dbReference>
<dbReference type="InterPro" id="IPR011041">
    <property type="entry name" value="Quinoprot_gluc/sorb_DH_b-prop"/>
</dbReference>
<dbReference type="Pfam" id="PF22807">
    <property type="entry name" value="TrAA12"/>
    <property type="match status" value="1"/>
</dbReference>
<dbReference type="PANTHER" id="PTHR33546:SF1">
    <property type="entry name" value="LARGE, MULTIFUNCTIONAL SECRETED PROTEIN"/>
    <property type="match status" value="1"/>
</dbReference>
<feature type="signal peptide" evidence="2">
    <location>
        <begin position="1"/>
        <end position="24"/>
    </location>
</feature>
<dbReference type="AlphaFoldDB" id="A0A8J2Z7G4"/>